<evidence type="ECO:0000313" key="13">
    <source>
        <dbReference type="Proteomes" id="UP000594454"/>
    </source>
</evidence>
<evidence type="ECO:0000256" key="4">
    <source>
        <dbReference type="ARBA" id="ARBA00022525"/>
    </source>
</evidence>
<protein>
    <recommendedName>
        <fullName evidence="3">Pro-corazonin</fullName>
    </recommendedName>
</protein>
<dbReference type="GO" id="GO:0007218">
    <property type="term" value="P:neuropeptide signaling pathway"/>
    <property type="evidence" value="ECO:0007669"/>
    <property type="project" value="UniProtKB-KW"/>
</dbReference>
<gene>
    <name evidence="12" type="ORF">HERILL_LOCUS12473</name>
</gene>
<evidence type="ECO:0000256" key="1">
    <source>
        <dbReference type="ARBA" id="ARBA00004613"/>
    </source>
</evidence>
<evidence type="ECO:0000313" key="12">
    <source>
        <dbReference type="EMBL" id="CAD7089956.1"/>
    </source>
</evidence>
<keyword evidence="6" id="KW-0732">Signal</keyword>
<sequence>MTKTAIIPIMILAMVVCCMGQTFQYSRGWTNGKRSDTHADESTELMIDADWEKKLEKCLYTLQRITQFPYMRNMLLTANRKYTGHHQIPIEDGDEISGQGLYGTRLKRRVNSMPA</sequence>
<dbReference type="GO" id="GO:0071858">
    <property type="term" value="F:corazonin receptor binding"/>
    <property type="evidence" value="ECO:0007669"/>
    <property type="project" value="InterPro"/>
</dbReference>
<comment type="subcellular location">
    <subcellularLocation>
        <location evidence="1">Secreted</location>
    </subcellularLocation>
</comment>
<evidence type="ECO:0000256" key="11">
    <source>
        <dbReference type="SAM" id="Phobius"/>
    </source>
</evidence>
<evidence type="ECO:0000256" key="10">
    <source>
        <dbReference type="ARBA" id="ARBA00024842"/>
    </source>
</evidence>
<dbReference type="Pfam" id="PF17308">
    <property type="entry name" value="Corazonin"/>
    <property type="match status" value="1"/>
</dbReference>
<evidence type="ECO:0000256" key="2">
    <source>
        <dbReference type="ARBA" id="ARBA00009635"/>
    </source>
</evidence>
<dbReference type="EMBL" id="LR899013">
    <property type="protein sequence ID" value="CAD7089956.1"/>
    <property type="molecule type" value="Genomic_DNA"/>
</dbReference>
<evidence type="ECO:0000256" key="9">
    <source>
        <dbReference type="ARBA" id="ARBA00023320"/>
    </source>
</evidence>
<dbReference type="AlphaFoldDB" id="A0A7R8Z1Q2"/>
<keyword evidence="7" id="KW-0027">Amidation</keyword>
<dbReference type="InParanoid" id="A0A7R8Z1Q2"/>
<organism evidence="12 13">
    <name type="scientific">Hermetia illucens</name>
    <name type="common">Black soldier fly</name>
    <dbReference type="NCBI Taxonomy" id="343691"/>
    <lineage>
        <taxon>Eukaryota</taxon>
        <taxon>Metazoa</taxon>
        <taxon>Ecdysozoa</taxon>
        <taxon>Arthropoda</taxon>
        <taxon>Hexapoda</taxon>
        <taxon>Insecta</taxon>
        <taxon>Pterygota</taxon>
        <taxon>Neoptera</taxon>
        <taxon>Endopterygota</taxon>
        <taxon>Diptera</taxon>
        <taxon>Brachycera</taxon>
        <taxon>Stratiomyomorpha</taxon>
        <taxon>Stratiomyidae</taxon>
        <taxon>Hermetiinae</taxon>
        <taxon>Hermetia</taxon>
    </lineage>
</organism>
<dbReference type="OrthoDB" id="6436322at2759"/>
<reference evidence="12 13" key="1">
    <citation type="submission" date="2020-11" db="EMBL/GenBank/DDBJ databases">
        <authorList>
            <person name="Wallbank WR R."/>
            <person name="Pardo Diaz C."/>
            <person name="Kozak K."/>
            <person name="Martin S."/>
            <person name="Jiggins C."/>
            <person name="Moest M."/>
            <person name="Warren A I."/>
            <person name="Generalovic N T."/>
            <person name="Byers J.R.P. K."/>
            <person name="Montejo-Kovacevich G."/>
            <person name="Yen C E."/>
        </authorList>
    </citation>
    <scope>NUCLEOTIDE SEQUENCE [LARGE SCALE GENOMIC DNA]</scope>
</reference>
<keyword evidence="13" id="KW-1185">Reference proteome</keyword>
<proteinExistence type="inferred from homology"/>
<dbReference type="InterPro" id="IPR020190">
    <property type="entry name" value="Procorazonin"/>
</dbReference>
<keyword evidence="5" id="KW-0165">Cleavage on pair of basic residues</keyword>
<evidence type="ECO:0000256" key="7">
    <source>
        <dbReference type="ARBA" id="ARBA00022815"/>
    </source>
</evidence>
<keyword evidence="4" id="KW-0964">Secreted</keyword>
<dbReference type="FunCoup" id="A0A7R8Z1Q2">
    <property type="interactions" value="53"/>
</dbReference>
<keyword evidence="11" id="KW-1133">Transmembrane helix</keyword>
<keyword evidence="8" id="KW-0873">Pyrrolidone carboxylic acid</keyword>
<name>A0A7R8Z1Q2_HERIL</name>
<evidence type="ECO:0000256" key="5">
    <source>
        <dbReference type="ARBA" id="ARBA00022685"/>
    </source>
</evidence>
<keyword evidence="9" id="KW-0527">Neuropeptide</keyword>
<dbReference type="GO" id="GO:0005576">
    <property type="term" value="C:extracellular region"/>
    <property type="evidence" value="ECO:0007669"/>
    <property type="project" value="UniProtKB-SubCell"/>
</dbReference>
<keyword evidence="11" id="KW-0472">Membrane</keyword>
<keyword evidence="11" id="KW-0812">Transmembrane</keyword>
<evidence type="ECO:0000256" key="6">
    <source>
        <dbReference type="ARBA" id="ARBA00022729"/>
    </source>
</evidence>
<dbReference type="Proteomes" id="UP000594454">
    <property type="component" value="Chromosome 5"/>
</dbReference>
<dbReference type="GO" id="GO:0045823">
    <property type="term" value="P:positive regulation of heart contraction"/>
    <property type="evidence" value="ECO:0007669"/>
    <property type="project" value="InterPro"/>
</dbReference>
<comment type="function">
    <text evidence="10">Cardioactive peptide. Corazonin is probably involved in the physiological regulation of the heart beat. Clock (Clk) and cycle (cyc) proteins negatively regulate Crz transcription in a cell-specific manner.</text>
</comment>
<feature type="transmembrane region" description="Helical" evidence="11">
    <location>
        <begin position="6"/>
        <end position="25"/>
    </location>
</feature>
<accession>A0A7R8Z1Q2</accession>
<evidence type="ECO:0000256" key="3">
    <source>
        <dbReference type="ARBA" id="ARBA00014144"/>
    </source>
</evidence>
<comment type="similarity">
    <text evidence="2">Belongs to the corazonin family.</text>
</comment>
<evidence type="ECO:0000256" key="8">
    <source>
        <dbReference type="ARBA" id="ARBA00023283"/>
    </source>
</evidence>